<evidence type="ECO:0000259" key="13">
    <source>
        <dbReference type="PROSITE" id="PS51533"/>
    </source>
</evidence>
<evidence type="ECO:0000256" key="6">
    <source>
        <dbReference type="ARBA" id="ARBA00022806"/>
    </source>
</evidence>
<evidence type="ECO:0000256" key="3">
    <source>
        <dbReference type="ARBA" id="ARBA00022723"/>
    </source>
</evidence>
<keyword evidence="9" id="KW-0238">DNA-binding</keyword>
<keyword evidence="10" id="KW-0539">Nucleus</keyword>
<reference evidence="15" key="1">
    <citation type="submission" date="2019-07" db="EMBL/GenBank/DDBJ databases">
        <title>De Novo Assembly of kiwifruit Actinidia rufa.</title>
        <authorList>
            <person name="Sugita-Konishi S."/>
            <person name="Sato K."/>
            <person name="Mori E."/>
            <person name="Abe Y."/>
            <person name="Kisaki G."/>
            <person name="Hamano K."/>
            <person name="Suezawa K."/>
            <person name="Otani M."/>
            <person name="Fukuda T."/>
            <person name="Manabe T."/>
            <person name="Gomi K."/>
            <person name="Tabuchi M."/>
            <person name="Akimitsu K."/>
            <person name="Kataoka I."/>
        </authorList>
    </citation>
    <scope>NUCLEOTIDE SEQUENCE [LARGE SCALE GENOMIC DNA]</scope>
    <source>
        <strain evidence="15">cv. Fuchu</strain>
    </source>
</reference>
<keyword evidence="14" id="KW-0378">Hydrolase</keyword>
<keyword evidence="3" id="KW-0479">Metal-binding</keyword>
<name>A0A7J0DB15_9ERIC</name>
<keyword evidence="4" id="KW-0547">Nucleotide-binding</keyword>
<evidence type="ECO:0000256" key="8">
    <source>
        <dbReference type="ARBA" id="ARBA00022840"/>
    </source>
</evidence>
<dbReference type="InterPro" id="IPR044574">
    <property type="entry name" value="ARIP4-like"/>
</dbReference>
<dbReference type="PROSITE" id="PS51533">
    <property type="entry name" value="ADD"/>
    <property type="match status" value="1"/>
</dbReference>
<dbReference type="GO" id="GO:0016887">
    <property type="term" value="F:ATP hydrolysis activity"/>
    <property type="evidence" value="ECO:0007669"/>
    <property type="project" value="InterPro"/>
</dbReference>
<feature type="coiled-coil region" evidence="11">
    <location>
        <begin position="110"/>
        <end position="137"/>
    </location>
</feature>
<keyword evidence="7" id="KW-0862">Zinc</keyword>
<evidence type="ECO:0000256" key="10">
    <source>
        <dbReference type="ARBA" id="ARBA00023242"/>
    </source>
</evidence>
<dbReference type="Proteomes" id="UP000585474">
    <property type="component" value="Unassembled WGS sequence"/>
</dbReference>
<keyword evidence="8" id="KW-0067">ATP-binding</keyword>
<evidence type="ECO:0000256" key="4">
    <source>
        <dbReference type="ARBA" id="ARBA00022741"/>
    </source>
</evidence>
<feature type="region of interest" description="Disordered" evidence="12">
    <location>
        <begin position="411"/>
        <end position="440"/>
    </location>
</feature>
<dbReference type="PANTHER" id="PTHR45797">
    <property type="entry name" value="RAD54-LIKE"/>
    <property type="match status" value="1"/>
</dbReference>
<feature type="compositionally biased region" description="Polar residues" evidence="12">
    <location>
        <begin position="414"/>
        <end position="424"/>
    </location>
</feature>
<evidence type="ECO:0000256" key="12">
    <source>
        <dbReference type="SAM" id="MobiDB-lite"/>
    </source>
</evidence>
<feature type="domain" description="PHD-type" evidence="13">
    <location>
        <begin position="478"/>
        <end position="608"/>
    </location>
</feature>
<dbReference type="GO" id="GO:0005524">
    <property type="term" value="F:ATP binding"/>
    <property type="evidence" value="ECO:0007669"/>
    <property type="project" value="UniProtKB-KW"/>
</dbReference>
<dbReference type="GO" id="GO:0005634">
    <property type="term" value="C:nucleus"/>
    <property type="evidence" value="ECO:0007669"/>
    <property type="project" value="UniProtKB-SubCell"/>
</dbReference>
<dbReference type="InterPro" id="IPR025766">
    <property type="entry name" value="ADD"/>
</dbReference>
<protein>
    <submittedName>
        <fullName evidence="14">P-loop containing nucleoside triphosphate hydrolases superfamily protein</fullName>
    </submittedName>
</protein>
<dbReference type="EMBL" id="BJWL01000106">
    <property type="protein sequence ID" value="GFS30185.1"/>
    <property type="molecule type" value="Genomic_DNA"/>
</dbReference>
<evidence type="ECO:0000313" key="15">
    <source>
        <dbReference type="Proteomes" id="UP000585474"/>
    </source>
</evidence>
<gene>
    <name evidence="14" type="ORF">Acr_00g0010630</name>
</gene>
<feature type="compositionally biased region" description="Basic and acidic residues" evidence="12">
    <location>
        <begin position="430"/>
        <end position="440"/>
    </location>
</feature>
<evidence type="ECO:0000256" key="11">
    <source>
        <dbReference type="SAM" id="Coils"/>
    </source>
</evidence>
<accession>A0A7J0DB15</accession>
<evidence type="ECO:0000256" key="5">
    <source>
        <dbReference type="ARBA" id="ARBA00022771"/>
    </source>
</evidence>
<evidence type="ECO:0000256" key="2">
    <source>
        <dbReference type="ARBA" id="ARBA00007025"/>
    </source>
</evidence>
<comment type="similarity">
    <text evidence="2">Belongs to the SNF2/RAD54 helicase family.</text>
</comment>
<evidence type="ECO:0000256" key="7">
    <source>
        <dbReference type="ARBA" id="ARBA00022833"/>
    </source>
</evidence>
<dbReference type="GO" id="GO:0003677">
    <property type="term" value="F:DNA binding"/>
    <property type="evidence" value="ECO:0007669"/>
    <property type="project" value="UniProtKB-KW"/>
</dbReference>
<dbReference type="AlphaFoldDB" id="A0A7J0DB15"/>
<comment type="subcellular location">
    <subcellularLocation>
        <location evidence="1">Nucleus</location>
    </subcellularLocation>
</comment>
<comment type="caution">
    <text evidence="14">The sequence shown here is derived from an EMBL/GenBank/DDBJ whole genome shotgun (WGS) entry which is preliminary data.</text>
</comment>
<dbReference type="GO" id="GO:0008270">
    <property type="term" value="F:zinc ion binding"/>
    <property type="evidence" value="ECO:0007669"/>
    <property type="project" value="UniProtKB-KW"/>
</dbReference>
<organism evidence="14 15">
    <name type="scientific">Actinidia rufa</name>
    <dbReference type="NCBI Taxonomy" id="165716"/>
    <lineage>
        <taxon>Eukaryota</taxon>
        <taxon>Viridiplantae</taxon>
        <taxon>Streptophyta</taxon>
        <taxon>Embryophyta</taxon>
        <taxon>Tracheophyta</taxon>
        <taxon>Spermatophyta</taxon>
        <taxon>Magnoliopsida</taxon>
        <taxon>eudicotyledons</taxon>
        <taxon>Gunneridae</taxon>
        <taxon>Pentapetalae</taxon>
        <taxon>asterids</taxon>
        <taxon>Ericales</taxon>
        <taxon>Actinidiaceae</taxon>
        <taxon>Actinidia</taxon>
    </lineage>
</organism>
<evidence type="ECO:0000256" key="9">
    <source>
        <dbReference type="ARBA" id="ARBA00023125"/>
    </source>
</evidence>
<sequence length="727" mass="81430">MEEKHEELDDVESATSDSFIDDSDDDGPSISGENDGLHLEASEYTCLTEEEIDELIAELLEVESKAAEAQESLEDESLVKLEEEVRQELAQSLHGEDLEKAVTDEMTTFREEWETVLDELEKESADLLEQLDGAGVELPSLYKWIESQAPDGCSTEAWKKRTHWVGSQVSNDVTEFVSDAEKYLQIHRPEHGKILEEGASGYLGKKLFTDDGREAIMEKTDVDWCSFNKIVSGRSSEENTFGSKNWASVYLASTPQQAAELGSNFLESMRHLLRCFSSARYLVWEVHRYKRILSKMLNEVEEIDDIDPFVADAIANDTEADLSETQKKNFRKVKEEDDANIDRKLQLHLKQKRQINRYKQEAIPREVSSVDKLINGNADVIENEKNDNTCQNLTTDVHGCSEVSDDFDKRKPVNNDTLSVSSETALPHLTEPRGSKRSHDVEELGIDNKKTRTIIIDSDDETHTMEDETSICKDTKMEDSSLLEKGNGADSVCADSTLSKSPDKNFLCTACDKLAVVVRQHPLLKDPDCLECYCGWCGGNKSLLSCRLCKMLFCSSCVKRNLGEEFLLKVQVSGWQCCCCSPNILHSLTLQLEKAMGSTYPTVSSSDSDSDSSDADITASISSKRKRKKKIHRILDDAELGEETKKKIAIEKERQERLKSLEAQFSKKSVFTSSLNFSGSLSENCSVEVLGDALTGYIVNVVREKGEEAVRIPPSISGKLKAHQVIL</sequence>
<dbReference type="PANTHER" id="PTHR45797:SF1">
    <property type="entry name" value="HELICASE ARIP4"/>
    <property type="match status" value="1"/>
</dbReference>
<keyword evidence="6" id="KW-0347">Helicase</keyword>
<keyword evidence="5" id="KW-0863">Zinc-finger</keyword>
<keyword evidence="11" id="KW-0175">Coiled coil</keyword>
<evidence type="ECO:0000313" key="14">
    <source>
        <dbReference type="EMBL" id="GFS30185.1"/>
    </source>
</evidence>
<dbReference type="GO" id="GO:0004386">
    <property type="term" value="F:helicase activity"/>
    <property type="evidence" value="ECO:0007669"/>
    <property type="project" value="UniProtKB-KW"/>
</dbReference>
<dbReference type="OrthoDB" id="2020972at2759"/>
<evidence type="ECO:0000256" key="1">
    <source>
        <dbReference type="ARBA" id="ARBA00004123"/>
    </source>
</evidence>
<keyword evidence="15" id="KW-1185">Reference proteome</keyword>
<feature type="region of interest" description="Disordered" evidence="12">
    <location>
        <begin position="1"/>
        <end position="37"/>
    </location>
</feature>
<proteinExistence type="inferred from homology"/>